<dbReference type="InterPro" id="IPR005490">
    <property type="entry name" value="LD_TPept_cat_dom"/>
</dbReference>
<evidence type="ECO:0000256" key="3">
    <source>
        <dbReference type="ARBA" id="ARBA00022960"/>
    </source>
</evidence>
<evidence type="ECO:0000256" key="4">
    <source>
        <dbReference type="ARBA" id="ARBA00022984"/>
    </source>
</evidence>
<dbReference type="GO" id="GO:0005576">
    <property type="term" value="C:extracellular region"/>
    <property type="evidence" value="ECO:0007669"/>
    <property type="project" value="TreeGrafter"/>
</dbReference>
<sequence length="280" mass="30055">MLHRTEKSIPGGVLNIHIIHTSLPDFWQTIVCSCVPCAKLAVMEQGSRFSHAFFRAVTAAGLVAGLTVGLSPAATAQDAPPAPAPAAGSSDFAWNLHESIYGSSTGLPDPIGNAARGFADGLTGLLAPGLLEQKAREAQEALNPPAPEPAPAPAPLPYEGFDQSKCPPQARACIDLDHERTWLQKDGVITWGPVRDSAGAPYPATATPRGTFYVNRKVKDEVSRVYNNAPMPYSVYFTNNGIAFHEGDVNLWSHGCIHLNHEDAVHYFNNLNIGDMVYVF</sequence>
<feature type="active site" description="Nucleophile" evidence="6">
    <location>
        <position position="256"/>
    </location>
</feature>
<dbReference type="GO" id="GO:0018104">
    <property type="term" value="P:peptidoglycan-protein cross-linking"/>
    <property type="evidence" value="ECO:0007669"/>
    <property type="project" value="TreeGrafter"/>
</dbReference>
<keyword evidence="3 6" id="KW-0133">Cell shape</keyword>
<keyword evidence="2" id="KW-0808">Transferase</keyword>
<feature type="active site" description="Proton donor/acceptor" evidence="6">
    <location>
        <position position="245"/>
    </location>
</feature>
<evidence type="ECO:0000313" key="8">
    <source>
        <dbReference type="EMBL" id="AZA14290.1"/>
    </source>
</evidence>
<organism evidence="8 9">
    <name type="scientific">Corynebacterium choanae</name>
    <dbReference type="NCBI Taxonomy" id="1862358"/>
    <lineage>
        <taxon>Bacteria</taxon>
        <taxon>Bacillati</taxon>
        <taxon>Actinomycetota</taxon>
        <taxon>Actinomycetes</taxon>
        <taxon>Mycobacteriales</taxon>
        <taxon>Corynebacteriaceae</taxon>
        <taxon>Corynebacterium</taxon>
    </lineage>
</organism>
<dbReference type="AlphaFoldDB" id="A0A3G6JC88"/>
<dbReference type="PROSITE" id="PS52029">
    <property type="entry name" value="LD_TPASE"/>
    <property type="match status" value="1"/>
</dbReference>
<feature type="domain" description="L,D-TPase catalytic" evidence="7">
    <location>
        <begin position="170"/>
        <end position="280"/>
    </location>
</feature>
<protein>
    <recommendedName>
        <fullName evidence="7">L,D-TPase catalytic domain-containing protein</fullName>
    </recommendedName>
</protein>
<dbReference type="GO" id="GO:0071555">
    <property type="term" value="P:cell wall organization"/>
    <property type="evidence" value="ECO:0007669"/>
    <property type="project" value="UniProtKB-UniRule"/>
</dbReference>
<keyword evidence="5 6" id="KW-0961">Cell wall biogenesis/degradation</keyword>
<dbReference type="CDD" id="cd16913">
    <property type="entry name" value="YkuD_like"/>
    <property type="match status" value="1"/>
</dbReference>
<dbReference type="InterPro" id="IPR050979">
    <property type="entry name" value="LD-transpeptidase"/>
</dbReference>
<keyword evidence="4 6" id="KW-0573">Peptidoglycan synthesis</keyword>
<proteinExistence type="predicted"/>
<dbReference type="Gene3D" id="2.40.440.10">
    <property type="entry name" value="L,D-transpeptidase catalytic domain-like"/>
    <property type="match status" value="1"/>
</dbReference>
<dbReference type="GO" id="GO:0016740">
    <property type="term" value="F:transferase activity"/>
    <property type="evidence" value="ECO:0007669"/>
    <property type="project" value="UniProtKB-KW"/>
</dbReference>
<accession>A0A3G6JC88</accession>
<gene>
    <name evidence="8" type="ORF">CCHOA_09535</name>
</gene>
<evidence type="ECO:0000313" key="9">
    <source>
        <dbReference type="Proteomes" id="UP000269019"/>
    </source>
</evidence>
<evidence type="ECO:0000256" key="5">
    <source>
        <dbReference type="ARBA" id="ARBA00023316"/>
    </source>
</evidence>
<keyword evidence="9" id="KW-1185">Reference proteome</keyword>
<dbReference type="Proteomes" id="UP000269019">
    <property type="component" value="Chromosome"/>
</dbReference>
<dbReference type="KEGG" id="ccho:CCHOA_09535"/>
<dbReference type="EMBL" id="CP033896">
    <property type="protein sequence ID" value="AZA14290.1"/>
    <property type="molecule type" value="Genomic_DNA"/>
</dbReference>
<dbReference type="GO" id="GO:0071972">
    <property type="term" value="F:peptidoglycan L,D-transpeptidase activity"/>
    <property type="evidence" value="ECO:0007669"/>
    <property type="project" value="TreeGrafter"/>
</dbReference>
<dbReference type="GO" id="GO:0008360">
    <property type="term" value="P:regulation of cell shape"/>
    <property type="evidence" value="ECO:0007669"/>
    <property type="project" value="UniProtKB-UniRule"/>
</dbReference>
<evidence type="ECO:0000256" key="1">
    <source>
        <dbReference type="ARBA" id="ARBA00004752"/>
    </source>
</evidence>
<dbReference type="PANTHER" id="PTHR30582:SF33">
    <property type="entry name" value="EXPORTED PROTEIN"/>
    <property type="match status" value="1"/>
</dbReference>
<dbReference type="PANTHER" id="PTHR30582">
    <property type="entry name" value="L,D-TRANSPEPTIDASE"/>
    <property type="match status" value="1"/>
</dbReference>
<evidence type="ECO:0000256" key="6">
    <source>
        <dbReference type="PROSITE-ProRule" id="PRU01373"/>
    </source>
</evidence>
<name>A0A3G6JC88_9CORY</name>
<dbReference type="UniPathway" id="UPA00219"/>
<dbReference type="SUPFAM" id="SSF141523">
    <property type="entry name" value="L,D-transpeptidase catalytic domain-like"/>
    <property type="match status" value="1"/>
</dbReference>
<evidence type="ECO:0000256" key="2">
    <source>
        <dbReference type="ARBA" id="ARBA00022679"/>
    </source>
</evidence>
<reference evidence="8 9" key="1">
    <citation type="submission" date="2018-11" db="EMBL/GenBank/DDBJ databases">
        <authorList>
            <person name="Kleinhagauer T."/>
            <person name="Glaeser S.P."/>
            <person name="Spergser J."/>
            <person name="Ruckert C."/>
            <person name="Kaempfer P."/>
            <person name="Busse H.-J."/>
        </authorList>
    </citation>
    <scope>NUCLEOTIDE SEQUENCE [LARGE SCALE GENOMIC DNA]</scope>
    <source>
        <strain evidence="8 9">200CH</strain>
    </source>
</reference>
<dbReference type="InterPro" id="IPR038063">
    <property type="entry name" value="Transpep_catalytic_dom"/>
</dbReference>
<evidence type="ECO:0000259" key="7">
    <source>
        <dbReference type="PROSITE" id="PS52029"/>
    </source>
</evidence>
<comment type="pathway">
    <text evidence="1 6">Cell wall biogenesis; peptidoglycan biosynthesis.</text>
</comment>
<dbReference type="Pfam" id="PF03734">
    <property type="entry name" value="YkuD"/>
    <property type="match status" value="1"/>
</dbReference>